<comment type="caution">
    <text evidence="4">The sequence shown here is derived from an EMBL/GenBank/DDBJ whole genome shotgun (WGS) entry which is preliminary data.</text>
</comment>
<dbReference type="SUPFAM" id="SSF53223">
    <property type="entry name" value="Aminoacid dehydrogenase-like, N-terminal domain"/>
    <property type="match status" value="1"/>
</dbReference>
<dbReference type="SUPFAM" id="SSF51735">
    <property type="entry name" value="NAD(P)-binding Rossmann-fold domains"/>
    <property type="match status" value="1"/>
</dbReference>
<dbReference type="Proteomes" id="UP001499978">
    <property type="component" value="Unassembled WGS sequence"/>
</dbReference>
<dbReference type="RefSeq" id="WP_344173807.1">
    <property type="nucleotide sequence ID" value="NZ_BAAARY010000018.1"/>
</dbReference>
<dbReference type="InterPro" id="IPR046346">
    <property type="entry name" value="Aminoacid_DH-like_N_sf"/>
</dbReference>
<comment type="pathway">
    <text evidence="1">Metabolic intermediate biosynthesis; chorismate biosynthesis; chorismate from D-erythrose 4-phosphate and phosphoenolpyruvate: step 4/7.</text>
</comment>
<keyword evidence="5" id="KW-1185">Reference proteome</keyword>
<sequence>MPDLPAIDGQTRLYAVLGDPVRQVRAPGLLNPLLAEARRRAVVVPVHVRAAELPGVFRLLRDIVNLDGLFVTVPHKTAMAGLADRLSPAASRIGAVNVVRRDADGRWTGDNFDGVGFVRGLAKAGHTVVDVAVWMAGAGGAGCAVAAAVLDAGARTVAIHDVDATRTAELVARLHRHFPGRARVAEPADLAVAGLVVNATPLGLRPEDPLPVDPHLLPAGAAVADIIMEPHTTALLRAAADRGLAVHHGIHMLECQVECYRGFFDW</sequence>
<dbReference type="PANTHER" id="PTHR21089:SF1">
    <property type="entry name" value="BIFUNCTIONAL 3-DEHYDROQUINATE DEHYDRATASE_SHIKIMATE DEHYDROGENASE, CHLOROPLASTIC"/>
    <property type="match status" value="1"/>
</dbReference>
<dbReference type="InterPro" id="IPR013708">
    <property type="entry name" value="Shikimate_DH-bd_N"/>
</dbReference>
<protein>
    <submittedName>
        <fullName evidence="4">Shikimate dehydrogenase</fullName>
    </submittedName>
</protein>
<reference evidence="5" key="1">
    <citation type="journal article" date="2019" name="Int. J. Syst. Evol. Microbiol.">
        <title>The Global Catalogue of Microorganisms (GCM) 10K type strain sequencing project: providing services to taxonomists for standard genome sequencing and annotation.</title>
        <authorList>
            <consortium name="The Broad Institute Genomics Platform"/>
            <consortium name="The Broad Institute Genome Sequencing Center for Infectious Disease"/>
            <person name="Wu L."/>
            <person name="Ma J."/>
        </authorList>
    </citation>
    <scope>NUCLEOTIDE SEQUENCE [LARGE SCALE GENOMIC DNA]</scope>
    <source>
        <strain evidence="5">JCM 3367</strain>
    </source>
</reference>
<organism evidence="4 5">
    <name type="scientific">Pilimelia columellifera subsp. columellifera</name>
    <dbReference type="NCBI Taxonomy" id="706583"/>
    <lineage>
        <taxon>Bacteria</taxon>
        <taxon>Bacillati</taxon>
        <taxon>Actinomycetota</taxon>
        <taxon>Actinomycetes</taxon>
        <taxon>Micromonosporales</taxon>
        <taxon>Micromonosporaceae</taxon>
        <taxon>Pilimelia</taxon>
    </lineage>
</organism>
<dbReference type="PANTHER" id="PTHR21089">
    <property type="entry name" value="SHIKIMATE DEHYDROGENASE"/>
    <property type="match status" value="1"/>
</dbReference>
<evidence type="ECO:0000256" key="1">
    <source>
        <dbReference type="ARBA" id="ARBA00004871"/>
    </source>
</evidence>
<evidence type="ECO:0000313" key="5">
    <source>
        <dbReference type="Proteomes" id="UP001499978"/>
    </source>
</evidence>
<keyword evidence="2" id="KW-0057">Aromatic amino acid biosynthesis</keyword>
<feature type="domain" description="Shikimate dehydrogenase substrate binding N-terminal" evidence="3">
    <location>
        <begin position="16"/>
        <end position="99"/>
    </location>
</feature>
<gene>
    <name evidence="4" type="ORF">GCM10010201_31460</name>
</gene>
<proteinExistence type="predicted"/>
<name>A0ABP6AZR5_9ACTN</name>
<dbReference type="EMBL" id="BAAARY010000018">
    <property type="protein sequence ID" value="GAA2529867.1"/>
    <property type="molecule type" value="Genomic_DNA"/>
</dbReference>
<dbReference type="Gene3D" id="3.40.50.10860">
    <property type="entry name" value="Leucine Dehydrogenase, chain A, domain 1"/>
    <property type="match status" value="1"/>
</dbReference>
<accession>A0ABP6AZR5</accession>
<evidence type="ECO:0000259" key="3">
    <source>
        <dbReference type="Pfam" id="PF08501"/>
    </source>
</evidence>
<dbReference type="InterPro" id="IPR036291">
    <property type="entry name" value="NAD(P)-bd_dom_sf"/>
</dbReference>
<evidence type="ECO:0000256" key="2">
    <source>
        <dbReference type="ARBA" id="ARBA00023141"/>
    </source>
</evidence>
<dbReference type="Pfam" id="PF08501">
    <property type="entry name" value="Shikimate_dh_N"/>
    <property type="match status" value="1"/>
</dbReference>
<dbReference type="Gene3D" id="3.40.50.720">
    <property type="entry name" value="NAD(P)-binding Rossmann-like Domain"/>
    <property type="match status" value="1"/>
</dbReference>
<keyword evidence="2" id="KW-0028">Amino-acid biosynthesis</keyword>
<evidence type="ECO:0000313" key="4">
    <source>
        <dbReference type="EMBL" id="GAA2529867.1"/>
    </source>
</evidence>
<dbReference type="InterPro" id="IPR022893">
    <property type="entry name" value="Shikimate_DH_fam"/>
</dbReference>